<dbReference type="InterPro" id="IPR052733">
    <property type="entry name" value="Chloroplast_QOR"/>
</dbReference>
<organism evidence="2 3">
    <name type="scientific">Carpinus fangiana</name>
    <dbReference type="NCBI Taxonomy" id="176857"/>
    <lineage>
        <taxon>Eukaryota</taxon>
        <taxon>Viridiplantae</taxon>
        <taxon>Streptophyta</taxon>
        <taxon>Embryophyta</taxon>
        <taxon>Tracheophyta</taxon>
        <taxon>Spermatophyta</taxon>
        <taxon>Magnoliopsida</taxon>
        <taxon>eudicotyledons</taxon>
        <taxon>Gunneridae</taxon>
        <taxon>Pentapetalae</taxon>
        <taxon>rosids</taxon>
        <taxon>fabids</taxon>
        <taxon>Fagales</taxon>
        <taxon>Betulaceae</taxon>
        <taxon>Carpinus</taxon>
    </lineage>
</organism>
<name>A0A5N6L1Y6_9ROSI</name>
<feature type="domain" description="Enoyl reductase (ER)" evidence="1">
    <location>
        <begin position="31"/>
        <end position="374"/>
    </location>
</feature>
<accession>A0A5N6L1Y6</accession>
<reference evidence="2 3" key="1">
    <citation type="submission" date="2019-06" db="EMBL/GenBank/DDBJ databases">
        <title>A chromosomal-level reference genome of Carpinus fangiana (Coryloideae, Betulaceae).</title>
        <authorList>
            <person name="Yang X."/>
            <person name="Wang Z."/>
            <person name="Zhang L."/>
            <person name="Hao G."/>
            <person name="Liu J."/>
            <person name="Yang Y."/>
        </authorList>
    </citation>
    <scope>NUCLEOTIDE SEQUENCE [LARGE SCALE GENOMIC DNA]</scope>
    <source>
        <strain evidence="2">Cfa_2016G</strain>
        <tissue evidence="2">Leaf</tissue>
    </source>
</reference>
<dbReference type="GO" id="GO:0016491">
    <property type="term" value="F:oxidoreductase activity"/>
    <property type="evidence" value="ECO:0007669"/>
    <property type="project" value="InterPro"/>
</dbReference>
<keyword evidence="3" id="KW-1185">Reference proteome</keyword>
<comment type="caution">
    <text evidence="2">The sequence shown here is derived from an EMBL/GenBank/DDBJ whole genome shotgun (WGS) entry which is preliminary data.</text>
</comment>
<evidence type="ECO:0000313" key="3">
    <source>
        <dbReference type="Proteomes" id="UP000327013"/>
    </source>
</evidence>
<dbReference type="SUPFAM" id="SSF50129">
    <property type="entry name" value="GroES-like"/>
    <property type="match status" value="1"/>
</dbReference>
<dbReference type="OrthoDB" id="191139at2759"/>
<dbReference type="PANTHER" id="PTHR44013">
    <property type="entry name" value="ZINC-TYPE ALCOHOL DEHYDROGENASE-LIKE PROTEIN C16A3.02C"/>
    <property type="match status" value="1"/>
</dbReference>
<dbReference type="AlphaFoldDB" id="A0A5N6L1Y6"/>
<dbReference type="Gene3D" id="3.90.180.10">
    <property type="entry name" value="Medium-chain alcohol dehydrogenases, catalytic domain"/>
    <property type="match status" value="1"/>
</dbReference>
<dbReference type="Proteomes" id="UP000327013">
    <property type="component" value="Unassembled WGS sequence"/>
</dbReference>
<dbReference type="SMART" id="SM00829">
    <property type="entry name" value="PKS_ER"/>
    <property type="match status" value="1"/>
</dbReference>
<dbReference type="InterPro" id="IPR020843">
    <property type="entry name" value="ER"/>
</dbReference>
<dbReference type="Gene3D" id="3.40.50.720">
    <property type="entry name" value="NAD(P)-binding Rossmann-like Domain"/>
    <property type="match status" value="1"/>
</dbReference>
<sequence>MYMQAVHLPGLSAGEQPRYRFPDKGPAPEDLLFTSASYPRPEFERTAKLQTRYIVRVCATALTRGELTWIEVLQIGNFETHGGPIPGHDLVGIIDDVQYEPSVVPKFSKGDLVWGLISFDRNGAAAEYVMALEDELALAPFPPPDHAAENWNNTLATIPLSGLTAIQALFGHGGLKLSQLQSYNKSSQSRTVLILGAAGSVGVLTVQLAKLAGLNVVAACGERLNGFVKQNLEPDHILEHETILRTGLSVEMKPLSIPDVDLVIDCVGGEILKSTLLQQGCIRAGAKIVSIASPLTAYGDETVSLIEDTCRQRKTQFEFFIVEPNSVELDILGELLHNGKLRGYVEAVYTLQEARGAMKRIEEKTTSGKGKVVLEVYHT</sequence>
<dbReference type="CDD" id="cd05289">
    <property type="entry name" value="MDR_like_2"/>
    <property type="match status" value="1"/>
</dbReference>
<dbReference type="Pfam" id="PF13602">
    <property type="entry name" value="ADH_zinc_N_2"/>
    <property type="match status" value="1"/>
</dbReference>
<proteinExistence type="predicted"/>
<dbReference type="PANTHER" id="PTHR44013:SF1">
    <property type="entry name" value="ZINC-TYPE ALCOHOL DEHYDROGENASE-LIKE PROTEIN C16A3.02C"/>
    <property type="match status" value="1"/>
</dbReference>
<evidence type="ECO:0000259" key="1">
    <source>
        <dbReference type="SMART" id="SM00829"/>
    </source>
</evidence>
<gene>
    <name evidence="2" type="ORF">FH972_025555</name>
</gene>
<dbReference type="InterPro" id="IPR011032">
    <property type="entry name" value="GroES-like_sf"/>
</dbReference>
<protein>
    <recommendedName>
        <fullName evidence="1">Enoyl reductase (ER) domain-containing protein</fullName>
    </recommendedName>
</protein>
<dbReference type="SUPFAM" id="SSF51735">
    <property type="entry name" value="NAD(P)-binding Rossmann-fold domains"/>
    <property type="match status" value="1"/>
</dbReference>
<evidence type="ECO:0000313" key="2">
    <source>
        <dbReference type="EMBL" id="KAB8542092.1"/>
    </source>
</evidence>
<dbReference type="InterPro" id="IPR036291">
    <property type="entry name" value="NAD(P)-bd_dom_sf"/>
</dbReference>
<dbReference type="EMBL" id="VIBQ01000059">
    <property type="protein sequence ID" value="KAB8542092.1"/>
    <property type="molecule type" value="Genomic_DNA"/>
</dbReference>